<feature type="transmembrane region" description="Helical" evidence="1">
    <location>
        <begin position="35"/>
        <end position="54"/>
    </location>
</feature>
<evidence type="ECO:0008006" key="4">
    <source>
        <dbReference type="Google" id="ProtNLM"/>
    </source>
</evidence>
<organism evidence="2 3">
    <name type="scientific">Candidatus Accumulibacter phosphatis</name>
    <dbReference type="NCBI Taxonomy" id="327160"/>
    <lineage>
        <taxon>Bacteria</taxon>
        <taxon>Pseudomonadati</taxon>
        <taxon>Pseudomonadota</taxon>
        <taxon>Betaproteobacteria</taxon>
        <taxon>Candidatus Accumulibacter</taxon>
    </lineage>
</organism>
<evidence type="ECO:0000256" key="1">
    <source>
        <dbReference type="SAM" id="Phobius"/>
    </source>
</evidence>
<reference evidence="2 3" key="1">
    <citation type="submission" date="2014-02" db="EMBL/GenBank/DDBJ databases">
        <title>Expanding our view of genomic diversity in Candidatus Accumulibacter clades.</title>
        <authorList>
            <person name="Skennerton C.T."/>
            <person name="Barr J.J."/>
            <person name="Slater F.R."/>
            <person name="Bond P.L."/>
            <person name="Tyson G.W."/>
        </authorList>
    </citation>
    <scope>NUCLEOTIDE SEQUENCE [LARGE SCALE GENOMIC DNA]</scope>
    <source>
        <strain evidence="3">BA-91</strain>
    </source>
</reference>
<comment type="caution">
    <text evidence="2">The sequence shown here is derived from an EMBL/GenBank/DDBJ whole genome shotgun (WGS) entry which is preliminary data.</text>
</comment>
<proteinExistence type="predicted"/>
<dbReference type="InterPro" id="IPR036249">
    <property type="entry name" value="Thioredoxin-like_sf"/>
</dbReference>
<keyword evidence="1" id="KW-0472">Membrane</keyword>
<dbReference type="Proteomes" id="UP000020077">
    <property type="component" value="Unassembled WGS sequence"/>
</dbReference>
<accession>A0A080LRW8</accession>
<dbReference type="SUPFAM" id="SSF52833">
    <property type="entry name" value="Thioredoxin-like"/>
    <property type="match status" value="1"/>
</dbReference>
<name>A0A080LRW8_9PROT</name>
<sequence>MAKEMTSEKQAGQDVPVSRAPASVLKASSQTRGRWTLLAIVAIGLLPLLVALYFRYVSPPQVKATVGLPLDPVPLPFEFLQRPDGTRLEHPEVSGKWLVIFAAPGACDARCQHTLYLTRQARTAQGRNMERIDRLWVITDATTPAPGLMASHPDLVLVRATDAKLMDILGGSESRHIHLVDRRGLVVFRYPENPDPTAFIRELGKLVRL</sequence>
<keyword evidence="1" id="KW-1133">Transmembrane helix</keyword>
<evidence type="ECO:0000313" key="3">
    <source>
        <dbReference type="Proteomes" id="UP000020077"/>
    </source>
</evidence>
<protein>
    <recommendedName>
        <fullName evidence="4">Transmembrane protein</fullName>
    </recommendedName>
</protein>
<evidence type="ECO:0000313" key="2">
    <source>
        <dbReference type="EMBL" id="KFB71016.1"/>
    </source>
</evidence>
<gene>
    <name evidence="2" type="ORF">AW09_003867</name>
</gene>
<dbReference type="AlphaFoldDB" id="A0A080LRW8"/>
<dbReference type="EMBL" id="JDVG02000609">
    <property type="protein sequence ID" value="KFB71016.1"/>
    <property type="molecule type" value="Genomic_DNA"/>
</dbReference>
<keyword evidence="1" id="KW-0812">Transmembrane</keyword>